<dbReference type="InterPro" id="IPR051010">
    <property type="entry name" value="BCAA_transport"/>
</dbReference>
<evidence type="ECO:0000256" key="3">
    <source>
        <dbReference type="SAM" id="SignalP"/>
    </source>
</evidence>
<dbReference type="InterPro" id="IPR028081">
    <property type="entry name" value="Leu-bd"/>
</dbReference>
<comment type="similarity">
    <text evidence="1">Belongs to the leucine-binding protein family.</text>
</comment>
<feature type="domain" description="Leucine-binding protein" evidence="4">
    <location>
        <begin position="31"/>
        <end position="225"/>
    </location>
</feature>
<sequence length="376" mass="39202">MKRSIILGVLIASAAIPATAQGQTRTIYSSLPLSGPASTQTKAVNDGARQALQEAGGMAGGQAIKFVTLNDATKRAGSWVPELVARNARRAAQDDSTLAILGPFNSGAAAVMIPITNEAGVPVISPSNTAIGLTTDGPGANPGEPDKYYPTGERTYFRIMPNDQVQADALATAMRDAGCKRIGSVHDGETYGKGMGTLMRRSAARLGMKVASTTRIRRGTRRFSSIKGDCIAYTGITANGATRMFNRVSRKAKLFGSDGVAESGFTDHISASVAKRMTVTVSTLAPSAYPGGASFANADPYKLYGYEVMKLILDGANAAGATKEALLGWLRTGVQNRASVLGTYSLDANGDTTLRSYGLYGVKGRNLVFNGAITAA</sequence>
<dbReference type="EMBL" id="JAPDOD010000060">
    <property type="protein sequence ID" value="MDA0166194.1"/>
    <property type="molecule type" value="Genomic_DNA"/>
</dbReference>
<protein>
    <submittedName>
        <fullName evidence="5">Branched-chain amino acid ABC transporter substrate-binding protein</fullName>
    </submittedName>
</protein>
<evidence type="ECO:0000256" key="1">
    <source>
        <dbReference type="ARBA" id="ARBA00010062"/>
    </source>
</evidence>
<comment type="caution">
    <text evidence="5">The sequence shown here is derived from an EMBL/GenBank/DDBJ whole genome shotgun (WGS) entry which is preliminary data.</text>
</comment>
<evidence type="ECO:0000313" key="6">
    <source>
        <dbReference type="Proteomes" id="UP001149140"/>
    </source>
</evidence>
<dbReference type="PANTHER" id="PTHR30483:SF6">
    <property type="entry name" value="PERIPLASMIC BINDING PROTEIN OF ABC TRANSPORTER FOR NATURAL AMINO ACIDS"/>
    <property type="match status" value="1"/>
</dbReference>
<organism evidence="5 6">
    <name type="scientific">Solirubrobacter ginsenosidimutans</name>
    <dbReference type="NCBI Taxonomy" id="490573"/>
    <lineage>
        <taxon>Bacteria</taxon>
        <taxon>Bacillati</taxon>
        <taxon>Actinomycetota</taxon>
        <taxon>Thermoleophilia</taxon>
        <taxon>Solirubrobacterales</taxon>
        <taxon>Solirubrobacteraceae</taxon>
        <taxon>Solirubrobacter</taxon>
    </lineage>
</organism>
<reference evidence="5" key="1">
    <citation type="submission" date="2022-10" db="EMBL/GenBank/DDBJ databases">
        <title>The WGS of Solirubrobacter ginsenosidimutans DSM 21036.</title>
        <authorList>
            <person name="Jiang Z."/>
        </authorList>
    </citation>
    <scope>NUCLEOTIDE SEQUENCE</scope>
    <source>
        <strain evidence="5">DSM 21036</strain>
    </source>
</reference>
<dbReference type="Gene3D" id="3.40.50.2300">
    <property type="match status" value="2"/>
</dbReference>
<dbReference type="RefSeq" id="WP_270045452.1">
    <property type="nucleotide sequence ID" value="NZ_JAPDOD010000060.1"/>
</dbReference>
<keyword evidence="6" id="KW-1185">Reference proteome</keyword>
<gene>
    <name evidence="5" type="ORF">OM076_38370</name>
</gene>
<name>A0A9X3N0J1_9ACTN</name>
<feature type="signal peptide" evidence="3">
    <location>
        <begin position="1"/>
        <end position="20"/>
    </location>
</feature>
<proteinExistence type="inferred from homology"/>
<dbReference type="Pfam" id="PF13458">
    <property type="entry name" value="Peripla_BP_6"/>
    <property type="match status" value="1"/>
</dbReference>
<evidence type="ECO:0000313" key="5">
    <source>
        <dbReference type="EMBL" id="MDA0166194.1"/>
    </source>
</evidence>
<accession>A0A9X3N0J1</accession>
<dbReference type="SUPFAM" id="SSF53822">
    <property type="entry name" value="Periplasmic binding protein-like I"/>
    <property type="match status" value="1"/>
</dbReference>
<evidence type="ECO:0000256" key="2">
    <source>
        <dbReference type="ARBA" id="ARBA00022729"/>
    </source>
</evidence>
<dbReference type="CDD" id="cd06342">
    <property type="entry name" value="PBP1_ABC_LIVBP-like"/>
    <property type="match status" value="1"/>
</dbReference>
<dbReference type="Proteomes" id="UP001149140">
    <property type="component" value="Unassembled WGS sequence"/>
</dbReference>
<keyword evidence="2 3" id="KW-0732">Signal</keyword>
<evidence type="ECO:0000259" key="4">
    <source>
        <dbReference type="Pfam" id="PF13458"/>
    </source>
</evidence>
<dbReference type="AlphaFoldDB" id="A0A9X3N0J1"/>
<dbReference type="PANTHER" id="PTHR30483">
    <property type="entry name" value="LEUCINE-SPECIFIC-BINDING PROTEIN"/>
    <property type="match status" value="1"/>
</dbReference>
<feature type="chain" id="PRO_5040920423" evidence="3">
    <location>
        <begin position="21"/>
        <end position="376"/>
    </location>
</feature>
<dbReference type="InterPro" id="IPR028082">
    <property type="entry name" value="Peripla_BP_I"/>
</dbReference>